<dbReference type="Pfam" id="PF00246">
    <property type="entry name" value="Peptidase_M14"/>
    <property type="match status" value="1"/>
</dbReference>
<comment type="cofactor">
    <cofactor evidence="1">
        <name>Zn(2+)</name>
        <dbReference type="ChEBI" id="CHEBI:29105"/>
    </cofactor>
</comment>
<evidence type="ECO:0000256" key="11">
    <source>
        <dbReference type="ARBA" id="ARBA00023049"/>
    </source>
</evidence>
<dbReference type="InterPro" id="IPR003146">
    <property type="entry name" value="M14A_act_pep"/>
</dbReference>
<keyword evidence="6" id="KW-0645">Protease</keyword>
<dbReference type="AlphaFoldDB" id="A0A2G8KAF1"/>
<organism evidence="16 17">
    <name type="scientific">Stichopus japonicus</name>
    <name type="common">Sea cucumber</name>
    <dbReference type="NCBI Taxonomy" id="307972"/>
    <lineage>
        <taxon>Eukaryota</taxon>
        <taxon>Metazoa</taxon>
        <taxon>Echinodermata</taxon>
        <taxon>Eleutherozoa</taxon>
        <taxon>Echinozoa</taxon>
        <taxon>Holothuroidea</taxon>
        <taxon>Aspidochirotacea</taxon>
        <taxon>Aspidochirotida</taxon>
        <taxon>Stichopodidae</taxon>
        <taxon>Apostichopus</taxon>
    </lineage>
</organism>
<dbReference type="Gene3D" id="3.30.70.340">
    <property type="entry name" value="Metallocarboxypeptidase-like"/>
    <property type="match status" value="1"/>
</dbReference>
<keyword evidence="12" id="KW-1015">Disulfide bond</keyword>
<evidence type="ECO:0000256" key="9">
    <source>
        <dbReference type="ARBA" id="ARBA00022801"/>
    </source>
</evidence>
<protein>
    <submittedName>
        <fullName evidence="16">Putative carboxypeptidase A2-like</fullName>
    </submittedName>
</protein>
<comment type="subcellular location">
    <subcellularLocation>
        <location evidence="2">Secreted</location>
    </subcellularLocation>
</comment>
<dbReference type="GO" id="GO:0004181">
    <property type="term" value="F:metallocarboxypeptidase activity"/>
    <property type="evidence" value="ECO:0007669"/>
    <property type="project" value="InterPro"/>
</dbReference>
<evidence type="ECO:0000256" key="3">
    <source>
        <dbReference type="ARBA" id="ARBA00005988"/>
    </source>
</evidence>
<dbReference type="PRINTS" id="PR00765">
    <property type="entry name" value="CRBOXYPTASEA"/>
</dbReference>
<keyword evidence="4" id="KW-0964">Secreted</keyword>
<dbReference type="PANTHER" id="PTHR11705:SF91">
    <property type="entry name" value="FI01817P-RELATED"/>
    <property type="match status" value="1"/>
</dbReference>
<reference evidence="16 17" key="1">
    <citation type="journal article" date="2017" name="PLoS Biol.">
        <title>The sea cucumber genome provides insights into morphological evolution and visceral regeneration.</title>
        <authorList>
            <person name="Zhang X."/>
            <person name="Sun L."/>
            <person name="Yuan J."/>
            <person name="Sun Y."/>
            <person name="Gao Y."/>
            <person name="Zhang L."/>
            <person name="Li S."/>
            <person name="Dai H."/>
            <person name="Hamel J.F."/>
            <person name="Liu C."/>
            <person name="Yu Y."/>
            <person name="Liu S."/>
            <person name="Lin W."/>
            <person name="Guo K."/>
            <person name="Jin S."/>
            <person name="Xu P."/>
            <person name="Storey K.B."/>
            <person name="Huan P."/>
            <person name="Zhang T."/>
            <person name="Zhou Y."/>
            <person name="Zhang J."/>
            <person name="Lin C."/>
            <person name="Li X."/>
            <person name="Xing L."/>
            <person name="Huo D."/>
            <person name="Sun M."/>
            <person name="Wang L."/>
            <person name="Mercier A."/>
            <person name="Li F."/>
            <person name="Yang H."/>
            <person name="Xiang J."/>
        </authorList>
    </citation>
    <scope>NUCLEOTIDE SEQUENCE [LARGE SCALE GENOMIC DNA]</scope>
    <source>
        <strain evidence="16">Shaxun</strain>
        <tissue evidence="16">Muscle</tissue>
    </source>
</reference>
<dbReference type="OrthoDB" id="3626597at2759"/>
<keyword evidence="9" id="KW-0378">Hydrolase</keyword>
<dbReference type="Pfam" id="PF02244">
    <property type="entry name" value="Propep_M14"/>
    <property type="match status" value="1"/>
</dbReference>
<evidence type="ECO:0000256" key="10">
    <source>
        <dbReference type="ARBA" id="ARBA00022833"/>
    </source>
</evidence>
<dbReference type="GO" id="GO:0008270">
    <property type="term" value="F:zinc ion binding"/>
    <property type="evidence" value="ECO:0007669"/>
    <property type="project" value="InterPro"/>
</dbReference>
<evidence type="ECO:0000256" key="2">
    <source>
        <dbReference type="ARBA" id="ARBA00004613"/>
    </source>
</evidence>
<evidence type="ECO:0000313" key="16">
    <source>
        <dbReference type="EMBL" id="PIK44939.1"/>
    </source>
</evidence>
<comment type="function">
    <text evidence="13">Involved in the digestion of the blood meal.</text>
</comment>
<comment type="caution">
    <text evidence="16">The sequence shown here is derived from an EMBL/GenBank/DDBJ whole genome shotgun (WGS) entry which is preliminary data.</text>
</comment>
<evidence type="ECO:0000256" key="8">
    <source>
        <dbReference type="ARBA" id="ARBA00022729"/>
    </source>
</evidence>
<evidence type="ECO:0000256" key="14">
    <source>
        <dbReference type="PROSITE-ProRule" id="PRU01379"/>
    </source>
</evidence>
<keyword evidence="7" id="KW-0479">Metal-binding</keyword>
<dbReference type="GO" id="GO:0006508">
    <property type="term" value="P:proteolysis"/>
    <property type="evidence" value="ECO:0007669"/>
    <property type="project" value="UniProtKB-KW"/>
</dbReference>
<dbReference type="GO" id="GO:0005615">
    <property type="term" value="C:extracellular space"/>
    <property type="evidence" value="ECO:0007669"/>
    <property type="project" value="TreeGrafter"/>
</dbReference>
<dbReference type="CDD" id="cd03860">
    <property type="entry name" value="M14_CP_A-B_like"/>
    <property type="match status" value="1"/>
</dbReference>
<dbReference type="FunFam" id="3.40.630.10:FF:000040">
    <property type="entry name" value="zinc carboxypeptidase"/>
    <property type="match status" value="1"/>
</dbReference>
<dbReference type="PROSITE" id="PS00132">
    <property type="entry name" value="CARBOXYPEPT_ZN_1"/>
    <property type="match status" value="1"/>
</dbReference>
<feature type="domain" description="Peptidase M14" evidence="15">
    <location>
        <begin position="65"/>
        <end position="360"/>
    </location>
</feature>
<dbReference type="InterPro" id="IPR057246">
    <property type="entry name" value="CARBOXYPEPT_ZN_1"/>
</dbReference>
<dbReference type="PANTHER" id="PTHR11705">
    <property type="entry name" value="PROTEASE FAMILY M14 CARBOXYPEPTIDASE A,B"/>
    <property type="match status" value="1"/>
</dbReference>
<keyword evidence="17" id="KW-1185">Reference proteome</keyword>
<dbReference type="Gene3D" id="3.40.630.10">
    <property type="entry name" value="Zn peptidases"/>
    <property type="match status" value="1"/>
</dbReference>
<feature type="active site" description="Proton donor/acceptor" evidence="14">
    <location>
        <position position="326"/>
    </location>
</feature>
<accession>A0A2G8KAF1</accession>
<keyword evidence="10" id="KW-0862">Zinc</keyword>
<dbReference type="PROSITE" id="PS52035">
    <property type="entry name" value="PEPTIDASE_M14"/>
    <property type="match status" value="1"/>
</dbReference>
<evidence type="ECO:0000256" key="4">
    <source>
        <dbReference type="ARBA" id="ARBA00022525"/>
    </source>
</evidence>
<proteinExistence type="inferred from homology"/>
<evidence type="ECO:0000256" key="1">
    <source>
        <dbReference type="ARBA" id="ARBA00001947"/>
    </source>
</evidence>
<dbReference type="EMBL" id="MRZV01000743">
    <property type="protein sequence ID" value="PIK44939.1"/>
    <property type="molecule type" value="Genomic_DNA"/>
</dbReference>
<evidence type="ECO:0000259" key="15">
    <source>
        <dbReference type="PROSITE" id="PS52035"/>
    </source>
</evidence>
<evidence type="ECO:0000256" key="12">
    <source>
        <dbReference type="ARBA" id="ARBA00023157"/>
    </source>
</evidence>
<evidence type="ECO:0000256" key="5">
    <source>
        <dbReference type="ARBA" id="ARBA00022645"/>
    </source>
</evidence>
<sequence>MYDFWSESRGVGYSADIMVSEDYRGILVSKLEERGFNIETMIDDIQPLIDGQMNTRAQSGFSYDDYHTLDEIRQWMLDFTAENSDLVQMEQVGTTYEGRDIQKIKISSDFSDTTRPIFFMIGGTHSREWVTPATMMAVAKRLVDESGTEGNLLELMDFHIVPVFNQDGYHFTWTDDRMWRKTRSPNDASPCVGTDPNRNWDCQWGTGGSSNFECSATYMGSKPASEIEIKNMQDHVSAIRDRVKVFMDVHAYSQYWMYPYGHSDVLLPADDDELREASKAAVDAVFDVHGKVYENGPIATVIYVASGSSADWGYDVAGIKHSYALELRDTGEWGFLLPPSQISDTAEEFFAGCKALTHYLRDHSGL</sequence>
<comment type="similarity">
    <text evidence="3 14">Belongs to the peptidase M14 family.</text>
</comment>
<evidence type="ECO:0000256" key="13">
    <source>
        <dbReference type="ARBA" id="ARBA00057299"/>
    </source>
</evidence>
<dbReference type="SMART" id="SM00631">
    <property type="entry name" value="Zn_pept"/>
    <property type="match status" value="1"/>
</dbReference>
<keyword evidence="11" id="KW-0482">Metalloprotease</keyword>
<evidence type="ECO:0000313" key="17">
    <source>
        <dbReference type="Proteomes" id="UP000230750"/>
    </source>
</evidence>
<dbReference type="Proteomes" id="UP000230750">
    <property type="component" value="Unassembled WGS sequence"/>
</dbReference>
<keyword evidence="8" id="KW-0732">Signal</keyword>
<evidence type="ECO:0000256" key="6">
    <source>
        <dbReference type="ARBA" id="ARBA00022670"/>
    </source>
</evidence>
<dbReference type="STRING" id="307972.A0A2G8KAF1"/>
<gene>
    <name evidence="16" type="ORF">BSL78_18198</name>
</gene>
<dbReference type="InterPro" id="IPR000834">
    <property type="entry name" value="Peptidase_M14"/>
</dbReference>
<dbReference type="InterPro" id="IPR036990">
    <property type="entry name" value="M14A-like_propep"/>
</dbReference>
<dbReference type="SUPFAM" id="SSF53187">
    <property type="entry name" value="Zn-dependent exopeptidases"/>
    <property type="match status" value="1"/>
</dbReference>
<name>A0A2G8KAF1_STIJA</name>
<evidence type="ECO:0000256" key="7">
    <source>
        <dbReference type="ARBA" id="ARBA00022723"/>
    </source>
</evidence>
<keyword evidence="5 16" id="KW-0121">Carboxypeptidase</keyword>
<dbReference type="SUPFAM" id="SSF54897">
    <property type="entry name" value="Protease propeptides/inhibitors"/>
    <property type="match status" value="1"/>
</dbReference>